<feature type="transmembrane region" description="Helical" evidence="1">
    <location>
        <begin position="66"/>
        <end position="90"/>
    </location>
</feature>
<proteinExistence type="predicted"/>
<dbReference type="InterPro" id="IPR024563">
    <property type="entry name" value="YqhR"/>
</dbReference>
<evidence type="ECO:0000313" key="2">
    <source>
        <dbReference type="EMBL" id="MDE5412262.1"/>
    </source>
</evidence>
<accession>A0ABT5VA97</accession>
<dbReference type="Proteomes" id="UP001148125">
    <property type="component" value="Unassembled WGS sequence"/>
</dbReference>
<dbReference type="Pfam" id="PF11085">
    <property type="entry name" value="YqhR"/>
    <property type="match status" value="1"/>
</dbReference>
<organism evidence="2 3">
    <name type="scientific">Alkalihalobacterium chitinilyticum</name>
    <dbReference type="NCBI Taxonomy" id="2980103"/>
    <lineage>
        <taxon>Bacteria</taxon>
        <taxon>Bacillati</taxon>
        <taxon>Bacillota</taxon>
        <taxon>Bacilli</taxon>
        <taxon>Bacillales</taxon>
        <taxon>Bacillaceae</taxon>
        <taxon>Alkalihalobacterium</taxon>
    </lineage>
</organism>
<keyword evidence="1" id="KW-0472">Membrane</keyword>
<reference evidence="2" key="1">
    <citation type="submission" date="2024-05" db="EMBL/GenBank/DDBJ databases">
        <title>Alkalihalobacillus sp. strain MEB203 novel alkaliphilic bacterium from Lonar Lake, India.</title>
        <authorList>
            <person name="Joshi A."/>
            <person name="Thite S."/>
            <person name="Mengade P."/>
        </authorList>
    </citation>
    <scope>NUCLEOTIDE SEQUENCE</scope>
    <source>
        <strain evidence="2">MEB 203</strain>
    </source>
</reference>
<dbReference type="RefSeq" id="WP_275116877.1">
    <property type="nucleotide sequence ID" value="NZ_JAOTPO010000001.1"/>
</dbReference>
<sequence length="164" mass="18434">MENQQSLEQNQKDDPMSYNAKIATIGVVGGVLWSTIGYIAFFFNFARIGPALVLMPWALGDWKNGYMGQIVGIIVIGLLSILVAFIYKLLLQKVNNMWAGAVYGIILWLIVFYLLNPIFPGLKSVANLDFNTIITTLCLYLLYGVFIGYSISFEYQELKRVQSS</sequence>
<feature type="transmembrane region" description="Helical" evidence="1">
    <location>
        <begin position="22"/>
        <end position="46"/>
    </location>
</feature>
<evidence type="ECO:0000313" key="3">
    <source>
        <dbReference type="Proteomes" id="UP001148125"/>
    </source>
</evidence>
<name>A0ABT5VA97_9BACI</name>
<evidence type="ECO:0000256" key="1">
    <source>
        <dbReference type="SAM" id="Phobius"/>
    </source>
</evidence>
<dbReference type="EMBL" id="JAOTPO010000001">
    <property type="protein sequence ID" value="MDE5412262.1"/>
    <property type="molecule type" value="Genomic_DNA"/>
</dbReference>
<feature type="transmembrane region" description="Helical" evidence="1">
    <location>
        <begin position="97"/>
        <end position="115"/>
    </location>
</feature>
<keyword evidence="3" id="KW-1185">Reference proteome</keyword>
<feature type="transmembrane region" description="Helical" evidence="1">
    <location>
        <begin position="130"/>
        <end position="151"/>
    </location>
</feature>
<keyword evidence="1" id="KW-1133">Transmembrane helix</keyword>
<protein>
    <submittedName>
        <fullName evidence="2">YqhR family membrane protein</fullName>
    </submittedName>
</protein>
<gene>
    <name evidence="2" type="ORF">N7Z68_02525</name>
</gene>
<comment type="caution">
    <text evidence="2">The sequence shown here is derived from an EMBL/GenBank/DDBJ whole genome shotgun (WGS) entry which is preliminary data.</text>
</comment>
<keyword evidence="1" id="KW-0812">Transmembrane</keyword>